<sequence>MGQQASTPQPGKQIQVIGAGLPRTGTASFSAALSHLLDGPVYHGGTQTTLGDPIEIKSLIQIINLWVSASPQDNKTALAMLKERLDGYVAVTDSPCAQFTPELLTLYPDAIVVCTVRDPAAWYKSMGQTAGLATMWFLGVVLLPLPGMRHFTNYIRALTAQWLRVYGKDWPSVELYHQHIQWLQDVVPEDRLVFFDVKDGWEPLCKALGKEVPADLPFPKVNDSAAIDRVAEYHVRRGLVRWAMGVVVVAIGAGCVLGIGGL</sequence>
<proteinExistence type="predicted"/>
<dbReference type="EMBL" id="CDMC01000006">
    <property type="protein sequence ID" value="CEN61034.1"/>
    <property type="molecule type" value="Genomic_DNA"/>
</dbReference>
<dbReference type="PANTHER" id="PTHR36978:SF3">
    <property type="entry name" value="P-LOOP CONTAINING NUCLEOSIDE TRIPHOSPHATE HYDROLASE PROTEIN"/>
    <property type="match status" value="1"/>
</dbReference>
<dbReference type="AlphaFoldDB" id="A0A0U5GQ79"/>
<evidence type="ECO:0000256" key="1">
    <source>
        <dbReference type="SAM" id="Phobius"/>
    </source>
</evidence>
<dbReference type="Pfam" id="PF17784">
    <property type="entry name" value="Sulfotransfer_4"/>
    <property type="match status" value="1"/>
</dbReference>
<reference evidence="3" key="1">
    <citation type="journal article" date="2016" name="Genome Announc.">
        <title>Draft genome sequences of fungus Aspergillus calidoustus.</title>
        <authorList>
            <person name="Horn F."/>
            <person name="Linde J."/>
            <person name="Mattern D.J."/>
            <person name="Walther G."/>
            <person name="Guthke R."/>
            <person name="Scherlach K."/>
            <person name="Martin K."/>
            <person name="Brakhage A.A."/>
            <person name="Petzke L."/>
            <person name="Valiante V."/>
        </authorList>
    </citation>
    <scope>NUCLEOTIDE SEQUENCE [LARGE SCALE GENOMIC DNA]</scope>
    <source>
        <strain evidence="3">SF006504</strain>
    </source>
</reference>
<dbReference type="OrthoDB" id="408152at2759"/>
<dbReference type="STRING" id="454130.A0A0U5GQ79"/>
<protein>
    <recommendedName>
        <fullName evidence="4">NAD dependent epimerase/dehydratase</fullName>
    </recommendedName>
</protein>
<name>A0A0U5GQ79_ASPCI</name>
<accession>A0A0U5GQ79</accession>
<dbReference type="SUPFAM" id="SSF52540">
    <property type="entry name" value="P-loop containing nucleoside triphosphate hydrolases"/>
    <property type="match status" value="1"/>
</dbReference>
<dbReference type="OMA" id="AGQHGRE"/>
<gene>
    <name evidence="2" type="ORF">ASPCAL07703</name>
</gene>
<organism evidence="2 3">
    <name type="scientific">Aspergillus calidoustus</name>
    <dbReference type="NCBI Taxonomy" id="454130"/>
    <lineage>
        <taxon>Eukaryota</taxon>
        <taxon>Fungi</taxon>
        <taxon>Dikarya</taxon>
        <taxon>Ascomycota</taxon>
        <taxon>Pezizomycotina</taxon>
        <taxon>Eurotiomycetes</taxon>
        <taxon>Eurotiomycetidae</taxon>
        <taxon>Eurotiales</taxon>
        <taxon>Aspergillaceae</taxon>
        <taxon>Aspergillus</taxon>
        <taxon>Aspergillus subgen. Nidulantes</taxon>
    </lineage>
</organism>
<feature type="transmembrane region" description="Helical" evidence="1">
    <location>
        <begin position="239"/>
        <end position="259"/>
    </location>
</feature>
<keyword evidence="1" id="KW-1133">Transmembrane helix</keyword>
<feature type="transmembrane region" description="Helical" evidence="1">
    <location>
        <begin position="126"/>
        <end position="145"/>
    </location>
</feature>
<keyword evidence="1" id="KW-0812">Transmembrane</keyword>
<evidence type="ECO:0008006" key="4">
    <source>
        <dbReference type="Google" id="ProtNLM"/>
    </source>
</evidence>
<dbReference type="Proteomes" id="UP000054771">
    <property type="component" value="Unassembled WGS sequence"/>
</dbReference>
<evidence type="ECO:0000313" key="3">
    <source>
        <dbReference type="Proteomes" id="UP000054771"/>
    </source>
</evidence>
<keyword evidence="1" id="KW-0472">Membrane</keyword>
<dbReference type="InterPro" id="IPR040632">
    <property type="entry name" value="Sulfotransfer_4"/>
</dbReference>
<evidence type="ECO:0000313" key="2">
    <source>
        <dbReference type="EMBL" id="CEN61034.1"/>
    </source>
</evidence>
<dbReference type="PANTHER" id="PTHR36978">
    <property type="entry name" value="P-LOOP CONTAINING NUCLEOTIDE TRIPHOSPHATE HYDROLASE"/>
    <property type="match status" value="1"/>
</dbReference>
<keyword evidence="3" id="KW-1185">Reference proteome</keyword>
<dbReference type="InterPro" id="IPR027417">
    <property type="entry name" value="P-loop_NTPase"/>
</dbReference>
<dbReference type="Gene3D" id="3.40.50.300">
    <property type="entry name" value="P-loop containing nucleotide triphosphate hydrolases"/>
    <property type="match status" value="1"/>
</dbReference>